<evidence type="ECO:0000256" key="10">
    <source>
        <dbReference type="ARBA" id="ARBA00023273"/>
    </source>
</evidence>
<dbReference type="PANTHER" id="PTHR14605">
    <property type="entry name" value="CHST5 PROTEIN"/>
    <property type="match status" value="1"/>
</dbReference>
<comment type="similarity">
    <text evidence="2">Belongs to the TMEM231 family.</text>
</comment>
<evidence type="ECO:0000256" key="8">
    <source>
        <dbReference type="ARBA" id="ARBA00023136"/>
    </source>
</evidence>
<dbReference type="GO" id="GO:0060170">
    <property type="term" value="C:ciliary membrane"/>
    <property type="evidence" value="ECO:0007669"/>
    <property type="project" value="UniProtKB-SubCell"/>
</dbReference>
<dbReference type="Proteomes" id="UP000663860">
    <property type="component" value="Unassembled WGS sequence"/>
</dbReference>
<keyword evidence="9" id="KW-0325">Glycoprotein</keyword>
<dbReference type="Pfam" id="PF10149">
    <property type="entry name" value="TM231"/>
    <property type="match status" value="1"/>
</dbReference>
<dbReference type="AlphaFoldDB" id="A0A814A8A9"/>
<gene>
    <name evidence="13" type="ORF">IZO911_LOCUS12784</name>
</gene>
<dbReference type="EMBL" id="CAJNOE010000100">
    <property type="protein sequence ID" value="CAF0911159.1"/>
    <property type="molecule type" value="Genomic_DNA"/>
</dbReference>
<evidence type="ECO:0000256" key="1">
    <source>
        <dbReference type="ARBA" id="ARBA00004272"/>
    </source>
</evidence>
<evidence type="ECO:0000256" key="4">
    <source>
        <dbReference type="ARBA" id="ARBA00022475"/>
    </source>
</evidence>
<reference evidence="13" key="1">
    <citation type="submission" date="2021-02" db="EMBL/GenBank/DDBJ databases">
        <authorList>
            <person name="Nowell W R."/>
        </authorList>
    </citation>
    <scope>NUCLEOTIDE SEQUENCE</scope>
</reference>
<dbReference type="GO" id="GO:0032880">
    <property type="term" value="P:regulation of protein localization"/>
    <property type="evidence" value="ECO:0007669"/>
    <property type="project" value="TreeGrafter"/>
</dbReference>
<evidence type="ECO:0000256" key="2">
    <source>
        <dbReference type="ARBA" id="ARBA00009082"/>
    </source>
</evidence>
<evidence type="ECO:0000313" key="13">
    <source>
        <dbReference type="EMBL" id="CAF0911159.1"/>
    </source>
</evidence>
<comment type="caution">
    <text evidence="13">The sequence shown here is derived from an EMBL/GenBank/DDBJ whole genome shotgun (WGS) entry which is preliminary data.</text>
</comment>
<dbReference type="PANTHER" id="PTHR14605:SF1">
    <property type="entry name" value="TRANSMEMBRANE PROTEIN 231"/>
    <property type="match status" value="1"/>
</dbReference>
<dbReference type="InterPro" id="IPR019306">
    <property type="entry name" value="TMEM231"/>
</dbReference>
<organism evidence="13 14">
    <name type="scientific">Adineta steineri</name>
    <dbReference type="NCBI Taxonomy" id="433720"/>
    <lineage>
        <taxon>Eukaryota</taxon>
        <taxon>Metazoa</taxon>
        <taxon>Spiralia</taxon>
        <taxon>Gnathifera</taxon>
        <taxon>Rotifera</taxon>
        <taxon>Eurotatoria</taxon>
        <taxon>Bdelloidea</taxon>
        <taxon>Adinetida</taxon>
        <taxon>Adinetidae</taxon>
        <taxon>Adineta</taxon>
    </lineage>
</organism>
<keyword evidence="7" id="KW-0969">Cilium</keyword>
<sequence>MYFYELFSHADRFTHRTQILSNATFVLILCTTLTFLPPFLLTYYTGDFWLQELIYSEQPVVDQTNYILQTLNNANNQFFASSYSTLNENFQNSLVSTGVSKISFDTDGDGLIDQFQTTFDLTFAASTTQISSLNIWLLFQFQLSRKQYINIETMALISFVSPSTLTPGSNQNITIYGDLTFEQRKPIQNSGSDATYNTPIIDTTSSSLSPDLNSILDNYFVRNYYTSYQTQYISMAPRTTTVDTTKLTVNVVVNVGRQAIRYRPGFWQAFKWGWIQYICVLIPFMMIFNRLKVFVFSNQIVRTSVPLPKHRHQA</sequence>
<feature type="transmembrane region" description="Helical" evidence="12">
    <location>
        <begin position="20"/>
        <end position="44"/>
    </location>
</feature>
<comment type="subcellular location">
    <subcellularLocation>
        <location evidence="1">Cell projection</location>
        <location evidence="1">Cilium membrane</location>
        <topology evidence="1">Multi-pass membrane protein</topology>
    </subcellularLocation>
</comment>
<evidence type="ECO:0000256" key="9">
    <source>
        <dbReference type="ARBA" id="ARBA00023180"/>
    </source>
</evidence>
<name>A0A814A8A9_9BILA</name>
<proteinExistence type="inferred from homology"/>
<keyword evidence="6 12" id="KW-1133">Transmembrane helix</keyword>
<evidence type="ECO:0000256" key="7">
    <source>
        <dbReference type="ARBA" id="ARBA00023069"/>
    </source>
</evidence>
<keyword evidence="5 12" id="KW-0812">Transmembrane</keyword>
<dbReference type="GO" id="GO:0060271">
    <property type="term" value="P:cilium assembly"/>
    <property type="evidence" value="ECO:0007669"/>
    <property type="project" value="TreeGrafter"/>
</dbReference>
<comment type="function">
    <text evidence="11">Transmembrane component of the tectonic-like complex, a complex localized at the transition zone of primary cilia and acting as a barrier that prevents diffusion of transmembrane proteins between the cilia and plasma membranes. Required for ciliogenesis and sonic hedgehog/SHH signaling.</text>
</comment>
<evidence type="ECO:0000256" key="11">
    <source>
        <dbReference type="ARBA" id="ARBA00024803"/>
    </source>
</evidence>
<feature type="transmembrane region" description="Helical" evidence="12">
    <location>
        <begin position="269"/>
        <end position="288"/>
    </location>
</feature>
<accession>A0A814A8A9</accession>
<protein>
    <recommendedName>
        <fullName evidence="3">Transmembrane protein 231</fullName>
    </recommendedName>
</protein>
<evidence type="ECO:0000256" key="12">
    <source>
        <dbReference type="SAM" id="Phobius"/>
    </source>
</evidence>
<keyword evidence="8 12" id="KW-0472">Membrane</keyword>
<evidence type="ECO:0000256" key="5">
    <source>
        <dbReference type="ARBA" id="ARBA00022692"/>
    </source>
</evidence>
<evidence type="ECO:0000256" key="3">
    <source>
        <dbReference type="ARBA" id="ARBA00015087"/>
    </source>
</evidence>
<keyword evidence="10" id="KW-0966">Cell projection</keyword>
<evidence type="ECO:0000313" key="14">
    <source>
        <dbReference type="Proteomes" id="UP000663860"/>
    </source>
</evidence>
<keyword evidence="4" id="KW-1003">Cell membrane</keyword>
<dbReference type="GO" id="GO:0035869">
    <property type="term" value="C:ciliary transition zone"/>
    <property type="evidence" value="ECO:0007669"/>
    <property type="project" value="TreeGrafter"/>
</dbReference>
<evidence type="ECO:0000256" key="6">
    <source>
        <dbReference type="ARBA" id="ARBA00022989"/>
    </source>
</evidence>